<evidence type="ECO:0000313" key="2">
    <source>
        <dbReference type="Proteomes" id="UP001212997"/>
    </source>
</evidence>
<gene>
    <name evidence="1" type="ORF">NLI96_g8311</name>
</gene>
<protein>
    <recommendedName>
        <fullName evidence="3">F-box domain-containing protein</fullName>
    </recommendedName>
</protein>
<comment type="caution">
    <text evidence="1">The sequence shown here is derived from an EMBL/GenBank/DDBJ whole genome shotgun (WGS) entry which is preliminary data.</text>
</comment>
<sequence length="559" mass="64044">MVRQGAGGRERGLLKILDAESLAKLRMSPKEIEEILSKGNERTPISRISDDTLLRILLFAVTTRDTMQSRWSRWRKKDRTPEPGWPIFTICRVCKKWKDIAEHNALIWTEIDSDDLVDALLSIGMSRGAPLRFNFGPIVSDQHDHKSDLLHMFVDIMEGKRERIRGLNVDLSNDLLSDVMPLLSFGMPILQELALCRRRFAPKKPILPITTGIVMEHHPTLRHLSLDGLIVPFQSPIFQGLRSLELRNLYTSFTKPADVPPITELLDVLKQCPQLERLVLESAGPKFTEQVKECPKPTRQVDLPHLAFLKVENAAMETANTLSHLIVPESCHAEINSTVLFRHTKAFLTFLPVDRSNLKMLGAIDEVDITFFWHPNFGFCVNMTGLQRSKITTKLQAQWCHTVKHKIKYQERIPQVMDSATQVFPNWAALQRVSLCLYFKEITLSLWKVLFEAIPSVTYLKLTNRELNEGEWSESELPLLGLHPTEEQVLCPDLDTLVFDHFSLETTWKTVVENCFKKRFERGSRLNKLVLDRYAWLGSGKLTFPAKTFGKICGKVEML</sequence>
<keyword evidence="2" id="KW-1185">Reference proteome</keyword>
<dbReference type="SUPFAM" id="SSF52047">
    <property type="entry name" value="RNI-like"/>
    <property type="match status" value="1"/>
</dbReference>
<accession>A0AAD5UXU4</accession>
<organism evidence="1 2">
    <name type="scientific">Meripilus lineatus</name>
    <dbReference type="NCBI Taxonomy" id="2056292"/>
    <lineage>
        <taxon>Eukaryota</taxon>
        <taxon>Fungi</taxon>
        <taxon>Dikarya</taxon>
        <taxon>Basidiomycota</taxon>
        <taxon>Agaricomycotina</taxon>
        <taxon>Agaricomycetes</taxon>
        <taxon>Polyporales</taxon>
        <taxon>Meripilaceae</taxon>
        <taxon>Meripilus</taxon>
    </lineage>
</organism>
<proteinExistence type="predicted"/>
<reference evidence="1" key="1">
    <citation type="submission" date="2022-07" db="EMBL/GenBank/DDBJ databases">
        <title>Genome Sequence of Physisporinus lineatus.</title>
        <authorList>
            <person name="Buettner E."/>
        </authorList>
    </citation>
    <scope>NUCLEOTIDE SEQUENCE</scope>
    <source>
        <strain evidence="1">VT162</strain>
    </source>
</reference>
<evidence type="ECO:0000313" key="1">
    <source>
        <dbReference type="EMBL" id="KAJ3480508.1"/>
    </source>
</evidence>
<dbReference type="InterPro" id="IPR032675">
    <property type="entry name" value="LRR_dom_sf"/>
</dbReference>
<name>A0AAD5UXU4_9APHY</name>
<evidence type="ECO:0008006" key="3">
    <source>
        <dbReference type="Google" id="ProtNLM"/>
    </source>
</evidence>
<dbReference type="Gene3D" id="3.80.10.10">
    <property type="entry name" value="Ribonuclease Inhibitor"/>
    <property type="match status" value="1"/>
</dbReference>
<dbReference type="AlphaFoldDB" id="A0AAD5UXU4"/>
<dbReference type="EMBL" id="JANAWD010000371">
    <property type="protein sequence ID" value="KAJ3480508.1"/>
    <property type="molecule type" value="Genomic_DNA"/>
</dbReference>
<dbReference type="Proteomes" id="UP001212997">
    <property type="component" value="Unassembled WGS sequence"/>
</dbReference>